<proteinExistence type="predicted"/>
<gene>
    <name evidence="2" type="ORF">BU23DRAFT_562258</name>
</gene>
<sequence>MCYHNYTQHTGCGHYGEVASTRYTLCAGAYSALLSLRGPSSPPIAPPRDPFIPHTPARSNTTRSRRLLTLGRTRSNASTSICSTPHPATSQSQSQVAGETAFPDHEVLPVARACADLRVRTLVSSNAGQVCAECEKWIGAMRNMIAGYDKGRGVRGSVAFKEFLEGREECGRNAAELGFV</sequence>
<feature type="region of interest" description="Disordered" evidence="1">
    <location>
        <begin position="41"/>
        <end position="65"/>
    </location>
</feature>
<name>A0A6A5USJ8_9PLEO</name>
<protein>
    <submittedName>
        <fullName evidence="2">Uncharacterized protein</fullName>
    </submittedName>
</protein>
<organism evidence="2 3">
    <name type="scientific">Bimuria novae-zelandiae CBS 107.79</name>
    <dbReference type="NCBI Taxonomy" id="1447943"/>
    <lineage>
        <taxon>Eukaryota</taxon>
        <taxon>Fungi</taxon>
        <taxon>Dikarya</taxon>
        <taxon>Ascomycota</taxon>
        <taxon>Pezizomycotina</taxon>
        <taxon>Dothideomycetes</taxon>
        <taxon>Pleosporomycetidae</taxon>
        <taxon>Pleosporales</taxon>
        <taxon>Massarineae</taxon>
        <taxon>Didymosphaeriaceae</taxon>
        <taxon>Bimuria</taxon>
    </lineage>
</organism>
<dbReference type="Proteomes" id="UP000800036">
    <property type="component" value="Unassembled WGS sequence"/>
</dbReference>
<dbReference type="EMBL" id="ML976812">
    <property type="protein sequence ID" value="KAF1964067.1"/>
    <property type="molecule type" value="Genomic_DNA"/>
</dbReference>
<keyword evidence="3" id="KW-1185">Reference proteome</keyword>
<dbReference type="AlphaFoldDB" id="A0A6A5USJ8"/>
<evidence type="ECO:0000313" key="3">
    <source>
        <dbReference type="Proteomes" id="UP000800036"/>
    </source>
</evidence>
<dbReference type="OrthoDB" id="3912456at2759"/>
<reference evidence="2" key="1">
    <citation type="journal article" date="2020" name="Stud. Mycol.">
        <title>101 Dothideomycetes genomes: a test case for predicting lifestyles and emergence of pathogens.</title>
        <authorList>
            <person name="Haridas S."/>
            <person name="Albert R."/>
            <person name="Binder M."/>
            <person name="Bloem J."/>
            <person name="Labutti K."/>
            <person name="Salamov A."/>
            <person name="Andreopoulos B."/>
            <person name="Baker S."/>
            <person name="Barry K."/>
            <person name="Bills G."/>
            <person name="Bluhm B."/>
            <person name="Cannon C."/>
            <person name="Castanera R."/>
            <person name="Culley D."/>
            <person name="Daum C."/>
            <person name="Ezra D."/>
            <person name="Gonzalez J."/>
            <person name="Henrissat B."/>
            <person name="Kuo A."/>
            <person name="Liang C."/>
            <person name="Lipzen A."/>
            <person name="Lutzoni F."/>
            <person name="Magnuson J."/>
            <person name="Mondo S."/>
            <person name="Nolan M."/>
            <person name="Ohm R."/>
            <person name="Pangilinan J."/>
            <person name="Park H.-J."/>
            <person name="Ramirez L."/>
            <person name="Alfaro M."/>
            <person name="Sun H."/>
            <person name="Tritt A."/>
            <person name="Yoshinaga Y."/>
            <person name="Zwiers L.-H."/>
            <person name="Turgeon B."/>
            <person name="Goodwin S."/>
            <person name="Spatafora J."/>
            <person name="Crous P."/>
            <person name="Grigoriev I."/>
        </authorList>
    </citation>
    <scope>NUCLEOTIDE SEQUENCE</scope>
    <source>
        <strain evidence="2">CBS 107.79</strain>
    </source>
</reference>
<accession>A0A6A5USJ8</accession>
<evidence type="ECO:0000313" key="2">
    <source>
        <dbReference type="EMBL" id="KAF1964067.1"/>
    </source>
</evidence>
<evidence type="ECO:0000256" key="1">
    <source>
        <dbReference type="SAM" id="MobiDB-lite"/>
    </source>
</evidence>
<feature type="compositionally biased region" description="Pro residues" evidence="1">
    <location>
        <begin position="41"/>
        <end position="50"/>
    </location>
</feature>